<feature type="region of interest" description="Disordered" evidence="5">
    <location>
        <begin position="1240"/>
        <end position="1265"/>
    </location>
</feature>
<dbReference type="Pfam" id="PF03568">
    <property type="entry name" value="Separin_C"/>
    <property type="match status" value="1"/>
</dbReference>
<dbReference type="GO" id="GO:0006508">
    <property type="term" value="P:proteolysis"/>
    <property type="evidence" value="ECO:0007669"/>
    <property type="project" value="InterPro"/>
</dbReference>
<evidence type="ECO:0000313" key="8">
    <source>
        <dbReference type="Proteomes" id="UP000030651"/>
    </source>
</evidence>
<keyword evidence="3" id="KW-0378">Hydrolase</keyword>
<dbReference type="GO" id="GO:0004197">
    <property type="term" value="F:cysteine-type endopeptidase activity"/>
    <property type="evidence" value="ECO:0007669"/>
    <property type="project" value="InterPro"/>
</dbReference>
<dbReference type="eggNOG" id="KOG1849">
    <property type="taxonomic scope" value="Eukaryota"/>
</dbReference>
<dbReference type="PROSITE" id="PS51700">
    <property type="entry name" value="SEPARIN"/>
    <property type="match status" value="1"/>
</dbReference>
<dbReference type="GO" id="GO:0005737">
    <property type="term" value="C:cytoplasm"/>
    <property type="evidence" value="ECO:0007669"/>
    <property type="project" value="TreeGrafter"/>
</dbReference>
<keyword evidence="4" id="KW-0159">Chromosome partition</keyword>
<dbReference type="EC" id="3.4.22.49" evidence="2"/>
<dbReference type="HOGENOM" id="CLU_000454_0_0_1"/>
<dbReference type="InterPro" id="IPR030397">
    <property type="entry name" value="SEPARIN_core_dom"/>
</dbReference>
<feature type="compositionally biased region" description="Polar residues" evidence="5">
    <location>
        <begin position="49"/>
        <end position="59"/>
    </location>
</feature>
<dbReference type="RefSeq" id="XP_007834784.1">
    <property type="nucleotide sequence ID" value="XM_007836593.1"/>
</dbReference>
<reference evidence="8" key="1">
    <citation type="journal article" date="2015" name="BMC Genomics">
        <title>Genomic and transcriptomic analysis of the endophytic fungus Pestalotiopsis fici reveals its lifestyle and high potential for synthesis of natural products.</title>
        <authorList>
            <person name="Wang X."/>
            <person name="Zhang X."/>
            <person name="Liu L."/>
            <person name="Xiang M."/>
            <person name="Wang W."/>
            <person name="Sun X."/>
            <person name="Che Y."/>
            <person name="Guo L."/>
            <person name="Liu G."/>
            <person name="Guo L."/>
            <person name="Wang C."/>
            <person name="Yin W.B."/>
            <person name="Stadler M."/>
            <person name="Zhang X."/>
            <person name="Liu X."/>
        </authorList>
    </citation>
    <scope>NUCLEOTIDE SEQUENCE [LARGE SCALE GENOMIC DNA]</scope>
    <source>
        <strain evidence="8">W106-1 / CGMCC3.15140</strain>
    </source>
</reference>
<proteinExistence type="predicted"/>
<protein>
    <recommendedName>
        <fullName evidence="2">separase</fullName>
        <ecNumber evidence="2">3.4.22.49</ecNumber>
    </recommendedName>
</protein>
<keyword evidence="8" id="KW-1185">Reference proteome</keyword>
<dbReference type="SUPFAM" id="SSF48452">
    <property type="entry name" value="TPR-like"/>
    <property type="match status" value="1"/>
</dbReference>
<evidence type="ECO:0000256" key="3">
    <source>
        <dbReference type="ARBA" id="ARBA00022801"/>
    </source>
</evidence>
<dbReference type="InParanoid" id="W3X2V8"/>
<feature type="region of interest" description="Disordered" evidence="5">
    <location>
        <begin position="1"/>
        <end position="97"/>
    </location>
</feature>
<dbReference type="GO" id="GO:0044732">
    <property type="term" value="C:mitotic spindle pole body"/>
    <property type="evidence" value="ECO:0007669"/>
    <property type="project" value="TreeGrafter"/>
</dbReference>
<dbReference type="GO" id="GO:0072686">
    <property type="term" value="C:mitotic spindle"/>
    <property type="evidence" value="ECO:0007669"/>
    <property type="project" value="TreeGrafter"/>
</dbReference>
<dbReference type="EMBL" id="KI912113">
    <property type="protein sequence ID" value="ETS80483.1"/>
    <property type="molecule type" value="Genomic_DNA"/>
</dbReference>
<feature type="domain" description="Peptidase C50" evidence="6">
    <location>
        <begin position="1829"/>
        <end position="1926"/>
    </location>
</feature>
<dbReference type="Gene3D" id="1.25.40.10">
    <property type="entry name" value="Tetratricopeptide repeat domain"/>
    <property type="match status" value="1"/>
</dbReference>
<dbReference type="Proteomes" id="UP000030651">
    <property type="component" value="Unassembled WGS sequence"/>
</dbReference>
<feature type="compositionally biased region" description="Polar residues" evidence="5">
    <location>
        <begin position="69"/>
        <end position="92"/>
    </location>
</feature>
<dbReference type="GeneID" id="19273025"/>
<dbReference type="OMA" id="FWSRYIK"/>
<feature type="compositionally biased region" description="Basic residues" evidence="5">
    <location>
        <begin position="1983"/>
        <end position="1995"/>
    </location>
</feature>
<dbReference type="KEGG" id="pfy:PFICI_08012"/>
<dbReference type="GO" id="GO:0051307">
    <property type="term" value="P:meiotic chromosome separation"/>
    <property type="evidence" value="ECO:0007669"/>
    <property type="project" value="TreeGrafter"/>
</dbReference>
<name>W3X2V8_PESFW</name>
<comment type="catalytic activity">
    <reaction evidence="1">
        <text>All bonds known to be hydrolyzed by this endopeptidase have arginine in P1 and an acidic residue in P4. P6 is often occupied by an acidic residue or by a hydroxy-amino-acid residue, the phosphorylation of which enhances cleavage.</text>
        <dbReference type="EC" id="3.4.22.49"/>
    </reaction>
</comment>
<dbReference type="InterPro" id="IPR011990">
    <property type="entry name" value="TPR-like_helical_dom_sf"/>
</dbReference>
<gene>
    <name evidence="7" type="ORF">PFICI_08012</name>
</gene>
<dbReference type="InterPro" id="IPR005314">
    <property type="entry name" value="Peptidase_C50"/>
</dbReference>
<dbReference type="STRING" id="1229662.W3X2V8"/>
<dbReference type="PANTHER" id="PTHR12792:SF0">
    <property type="entry name" value="SEPARIN"/>
    <property type="match status" value="1"/>
</dbReference>
<feature type="compositionally biased region" description="Polar residues" evidence="5">
    <location>
        <begin position="31"/>
        <end position="40"/>
    </location>
</feature>
<feature type="compositionally biased region" description="Low complexity" evidence="5">
    <location>
        <begin position="1249"/>
        <end position="1261"/>
    </location>
</feature>
<evidence type="ECO:0000256" key="2">
    <source>
        <dbReference type="ARBA" id="ARBA00012489"/>
    </source>
</evidence>
<evidence type="ECO:0000256" key="1">
    <source>
        <dbReference type="ARBA" id="ARBA00000451"/>
    </source>
</evidence>
<dbReference type="PANTHER" id="PTHR12792">
    <property type="entry name" value="EXTRA SPINDLE POLES 1-RELATED"/>
    <property type="match status" value="1"/>
</dbReference>
<feature type="region of interest" description="Disordered" evidence="5">
    <location>
        <begin position="1977"/>
        <end position="2011"/>
    </location>
</feature>
<dbReference type="OrthoDB" id="10255632at2759"/>
<evidence type="ECO:0000256" key="5">
    <source>
        <dbReference type="SAM" id="MobiDB-lite"/>
    </source>
</evidence>
<feature type="compositionally biased region" description="Basic and acidic residues" evidence="5">
    <location>
        <begin position="20"/>
        <end position="29"/>
    </location>
</feature>
<evidence type="ECO:0000259" key="6">
    <source>
        <dbReference type="PROSITE" id="PS51700"/>
    </source>
</evidence>
<accession>W3X2V8</accession>
<evidence type="ECO:0000256" key="4">
    <source>
        <dbReference type="ARBA" id="ARBA00022829"/>
    </source>
</evidence>
<sequence>MAARGKAATSAKRPAQTKTTDARSPKEEATLATQVINETLKSLGEAAKTPTSQNNNRQTKPAERGALRRSNSTPMTPLQPRSLNRVSTSPSVTKPALPVAGSGCLATVERARAAFATLRTLSSAGKVTLPELQLESGMSSFINKLMALNLFEHAFKELRLLKRRLEGRTLGATSKSSKATAADATTAKALTDLFDYPESSASGAVLALIISSQLQALRLLHGMKKSRLLEDVLPFLAVSSPSSPLSLLLSSAKEEKSDSSKCARQLDSLAHILLSLTPSVSSQEDALATDPKLSPSAEAAFRAQALALLTRLHSWALSGQKGSVDDDILLPLSKCLLAFSRRSTSGPADKLNTINSVFNQLWEKTESMGLKPSQVSKSPLPTIYQVLGTASREAGKLREAAAWMKKLKEITTPEQDSPARCCAVTSQFITLLLKQSPPTADLDLLTEVIDGLQGSLSGSSTELDDLLVSICQLRSAAINLALGNSKLGKVPVPLRDSLESLILQLPRFTSRWLGKPPASSNSAKDMVRFEQRRQLLSRYIPTVLDSALVLIKDLLDRKKMPWALMDSVLQEILAVLDNMGDLAVLLSKSNATAASYHVKVSSFYYQQHVILREEKDNHFLRALRRSIDAVKQRPEAEQTKAQLQLKQERLAELYRSTGRKEDAADALRAARDSLVQEGITQQVFEALSHQTVLQAWASSDKTVSLSRSVCSLAKLDVTPSDWTGLLPDAQKSLALEHDFYFIYLVDSKRRKQLAPGEPFIESLLGAFDRQIHPIRRLRILLQLLSTNLDSRDAVRVWMEEAEALSEAIDNTSCEQDSGLGRYIPHLKSLTACISALMHCEPGAAAVEQALQTWNEAVQRSQSAGDINEYIDSPTQLITVLQGLADFARMRGMSSLLGSTLKLSTAVSRMVCEANPELFMSQIVALSLQHLSLGHSQKAAELLKTGQEFLAQRTLSPDSMANYHLCSAEYEMSIGNFERAEQCLSQAHTFATAQASEKPTKSSRFTSKMLVAYASFLHSLLALERGQSHHALHNAKTAVRVLFHDWTRLEALRSSLPEHNEDASHSHHSQLSEDDASFNNSQCSQLEFARASTGPEFWAIVYPLFRFVTRLSTIYANIGMYQETIYYAEQALRIALSTESPSHISQSRYWLAHVFMKAGNQDKALELAAQVMESLPTLDPTCAVVDMTCQLSRIYRQASELDTEAYLLAMADSVLNNLEEGSGDKKPLEIETKMEALTIQDKPAPKSSARQTKTRTTAPTRKTTSKKLVPAKQRTLVAAKVPKAPQDVQLTFLRAAMLQHKSSSLLDGKHWEQAVASLETANELSKLSTDIVQERLLRAMALIGQSLELMGRDSVFSVIQDSTLSFPAVATVSTAKEKASPRDRSTSPRKGRAASNSVGFLAHLQQAHDCLIEAHSIASLNGDAGLVYRIAALLQNVFILLSTTSPTKSSGIGHPAHATCSIELARNLVWRRERKTLRVDHNKSEKAEWPLLQQATDPRRSSLGNSMDMTRFQREFVDIIPKSWNVVSISLSDNKRDLCITKLQADHSPFAIRLPLERANSRDADSDVFDFQQGRAEMLEIVKEANRTCHDARDMNNKGAKSAWWAERQALDERMKALLDDIEHTWLGGFRGIFAQHRRTELLAKFQKSFQNVLDKHLPSRRQVRGKRTKAAATTGKVSLDPRILDLFIGLGDATIPECDLDEPLNDLLYFVVDILQFHGERNAYDEIDFDVMVVETFDALRSYHAAAKNNNHSDEHTHTVLILDKALHIFPWESLPCTQGIAMSRVPSLACLRRSILEQRASPVQCFESSEEAEAGTTRSEASGHHISFHSGTYILNPSADLKSTQATFGKPLATLPPTWSSIETRVPTEAEFEQSLISSDLLLYFGHGSGAQYIRGRTIRKMEKCRAVALLMGCSSASLADVGDFENHGPVWNYMLAGSPAVVGTLWDVTDRDIDRYTGRVFEEWGLMPRGTFAEDGPNIKGKGKAVGKGKGKGGNKAATGSDDDVDQRKSTSLVEAVTKARDACLFRYLTAAAVVVYGIPVYINK</sequence>
<evidence type="ECO:0000313" key="7">
    <source>
        <dbReference type="EMBL" id="ETS80483.1"/>
    </source>
</evidence>
<dbReference type="GO" id="GO:0005634">
    <property type="term" value="C:nucleus"/>
    <property type="evidence" value="ECO:0007669"/>
    <property type="project" value="InterPro"/>
</dbReference>
<organism evidence="7 8">
    <name type="scientific">Pestalotiopsis fici (strain W106-1 / CGMCC3.15140)</name>
    <dbReference type="NCBI Taxonomy" id="1229662"/>
    <lineage>
        <taxon>Eukaryota</taxon>
        <taxon>Fungi</taxon>
        <taxon>Dikarya</taxon>
        <taxon>Ascomycota</taxon>
        <taxon>Pezizomycotina</taxon>
        <taxon>Sordariomycetes</taxon>
        <taxon>Xylariomycetidae</taxon>
        <taxon>Amphisphaeriales</taxon>
        <taxon>Sporocadaceae</taxon>
        <taxon>Pestalotiopsis</taxon>
    </lineage>
</organism>